<dbReference type="InterPro" id="IPR050469">
    <property type="entry name" value="Diguanylate_Cyclase"/>
</dbReference>
<sequence>MKTLVVEDAKTSLAVVCHHLERLGNIPVPASCGAQAIELFQSERPDLVLLDVVLPDMDGYTVARRIRDLEKPGEWTPIIFLTAMSGDADLEKGIAAGGDDYLQKPVSDVVLRAKIRAMQRIVQMRHSLLVLTRKLDAANQELKRLSAVDGLTGVANRRMFDEALEREWRRSMRQGTELAIVMCDVDFFKKFNDTYGHQAGDECLKKVASAMAKAMERGGDLLARYGGEEFSIILPDTKLGGAAFVAERMRHSVAQLKMPHAGSHHGQVTISCGVSAFVASPETSPEALLLAADQALYQAKQAGRNQVCRMSTAPAPCPAP</sequence>
<dbReference type="SMART" id="SM00267">
    <property type="entry name" value="GGDEF"/>
    <property type="match status" value="1"/>
</dbReference>
<dbReference type="Pfam" id="PF00072">
    <property type="entry name" value="Response_reg"/>
    <property type="match status" value="1"/>
</dbReference>
<dbReference type="Gene3D" id="3.40.50.2300">
    <property type="match status" value="1"/>
</dbReference>
<feature type="domain" description="Response regulatory" evidence="4">
    <location>
        <begin position="2"/>
        <end position="119"/>
    </location>
</feature>
<dbReference type="PROSITE" id="PS50887">
    <property type="entry name" value="GGDEF"/>
    <property type="match status" value="1"/>
</dbReference>
<feature type="modified residue" description="4-aspartylphosphate" evidence="3">
    <location>
        <position position="51"/>
    </location>
</feature>
<evidence type="ECO:0000256" key="3">
    <source>
        <dbReference type="PROSITE-ProRule" id="PRU00169"/>
    </source>
</evidence>
<dbReference type="InterPro" id="IPR001789">
    <property type="entry name" value="Sig_transdc_resp-reg_receiver"/>
</dbReference>
<dbReference type="Gene3D" id="3.30.70.270">
    <property type="match status" value="1"/>
</dbReference>
<dbReference type="SUPFAM" id="SSF55073">
    <property type="entry name" value="Nucleotide cyclase"/>
    <property type="match status" value="1"/>
</dbReference>
<evidence type="ECO:0000256" key="2">
    <source>
        <dbReference type="ARBA" id="ARBA00034247"/>
    </source>
</evidence>
<dbReference type="PROSITE" id="PS50110">
    <property type="entry name" value="RESPONSE_REGULATORY"/>
    <property type="match status" value="1"/>
</dbReference>
<evidence type="ECO:0000259" key="5">
    <source>
        <dbReference type="PROSITE" id="PS50887"/>
    </source>
</evidence>
<comment type="caution">
    <text evidence="6">The sequence shown here is derived from an EMBL/GenBank/DDBJ whole genome shotgun (WGS) entry which is preliminary data.</text>
</comment>
<dbReference type="InterPro" id="IPR043128">
    <property type="entry name" value="Rev_trsase/Diguanyl_cyclase"/>
</dbReference>
<name>A0ABY0IQM0_9RHOO</name>
<dbReference type="Pfam" id="PF00990">
    <property type="entry name" value="GGDEF"/>
    <property type="match status" value="1"/>
</dbReference>
<dbReference type="PANTHER" id="PTHR45138">
    <property type="entry name" value="REGULATORY COMPONENTS OF SENSORY TRANSDUCTION SYSTEM"/>
    <property type="match status" value="1"/>
</dbReference>
<reference evidence="6 7" key="1">
    <citation type="submission" date="2019-02" db="EMBL/GenBank/DDBJ databases">
        <title>Genomic Encyclopedia of Type Strains, Phase IV (KMG-IV): sequencing the most valuable type-strain genomes for metagenomic binning, comparative biology and taxonomic classification.</title>
        <authorList>
            <person name="Goeker M."/>
        </authorList>
    </citation>
    <scope>NUCLEOTIDE SEQUENCE [LARGE SCALE GENOMIC DNA]</scope>
    <source>
        <strain evidence="6 7">DSM 21223</strain>
    </source>
</reference>
<dbReference type="PANTHER" id="PTHR45138:SF9">
    <property type="entry name" value="DIGUANYLATE CYCLASE DGCM-RELATED"/>
    <property type="match status" value="1"/>
</dbReference>
<accession>A0ABY0IQM0</accession>
<dbReference type="Proteomes" id="UP000292136">
    <property type="component" value="Unassembled WGS sequence"/>
</dbReference>
<dbReference type="EC" id="2.7.7.65" evidence="1"/>
<protein>
    <recommendedName>
        <fullName evidence="1">diguanylate cyclase</fullName>
        <ecNumber evidence="1">2.7.7.65</ecNumber>
    </recommendedName>
</protein>
<dbReference type="CDD" id="cd01949">
    <property type="entry name" value="GGDEF"/>
    <property type="match status" value="1"/>
</dbReference>
<dbReference type="InterPro" id="IPR011006">
    <property type="entry name" value="CheY-like_superfamily"/>
</dbReference>
<evidence type="ECO:0000256" key="1">
    <source>
        <dbReference type="ARBA" id="ARBA00012528"/>
    </source>
</evidence>
<dbReference type="RefSeq" id="WP_014237533.1">
    <property type="nucleotide sequence ID" value="NZ_SHKM01000001.1"/>
</dbReference>
<keyword evidence="7" id="KW-1185">Reference proteome</keyword>
<dbReference type="InterPro" id="IPR029787">
    <property type="entry name" value="Nucleotide_cyclase"/>
</dbReference>
<dbReference type="SUPFAM" id="SSF52172">
    <property type="entry name" value="CheY-like"/>
    <property type="match status" value="1"/>
</dbReference>
<gene>
    <name evidence="6" type="ORF">EV678_0669</name>
</gene>
<comment type="catalytic activity">
    <reaction evidence="2">
        <text>2 GTP = 3',3'-c-di-GMP + 2 diphosphate</text>
        <dbReference type="Rhea" id="RHEA:24898"/>
        <dbReference type="ChEBI" id="CHEBI:33019"/>
        <dbReference type="ChEBI" id="CHEBI:37565"/>
        <dbReference type="ChEBI" id="CHEBI:58805"/>
        <dbReference type="EC" id="2.7.7.65"/>
    </reaction>
</comment>
<dbReference type="NCBIfam" id="TIGR00254">
    <property type="entry name" value="GGDEF"/>
    <property type="match status" value="1"/>
</dbReference>
<dbReference type="CDD" id="cd17574">
    <property type="entry name" value="REC_OmpR"/>
    <property type="match status" value="1"/>
</dbReference>
<evidence type="ECO:0000313" key="7">
    <source>
        <dbReference type="Proteomes" id="UP000292136"/>
    </source>
</evidence>
<feature type="domain" description="GGDEF" evidence="5">
    <location>
        <begin position="176"/>
        <end position="312"/>
    </location>
</feature>
<keyword evidence="3" id="KW-0597">Phosphoprotein</keyword>
<evidence type="ECO:0000313" key="6">
    <source>
        <dbReference type="EMBL" id="RZT89868.1"/>
    </source>
</evidence>
<evidence type="ECO:0000259" key="4">
    <source>
        <dbReference type="PROSITE" id="PS50110"/>
    </source>
</evidence>
<dbReference type="EMBL" id="SHKM01000001">
    <property type="protein sequence ID" value="RZT89868.1"/>
    <property type="molecule type" value="Genomic_DNA"/>
</dbReference>
<organism evidence="6 7">
    <name type="scientific">Azospira oryzae</name>
    <dbReference type="NCBI Taxonomy" id="146939"/>
    <lineage>
        <taxon>Bacteria</taxon>
        <taxon>Pseudomonadati</taxon>
        <taxon>Pseudomonadota</taxon>
        <taxon>Betaproteobacteria</taxon>
        <taxon>Rhodocyclales</taxon>
        <taxon>Rhodocyclaceae</taxon>
        <taxon>Azospira</taxon>
    </lineage>
</organism>
<proteinExistence type="predicted"/>
<dbReference type="InterPro" id="IPR000160">
    <property type="entry name" value="GGDEF_dom"/>
</dbReference>
<dbReference type="SMART" id="SM00448">
    <property type="entry name" value="REC"/>
    <property type="match status" value="1"/>
</dbReference>